<dbReference type="GO" id="GO:0019305">
    <property type="term" value="P:dTDP-rhamnose biosynthetic process"/>
    <property type="evidence" value="ECO:0007669"/>
    <property type="project" value="UniProtKB-UniPathway"/>
</dbReference>
<evidence type="ECO:0000313" key="8">
    <source>
        <dbReference type="EMBL" id="SEG80185.1"/>
    </source>
</evidence>
<evidence type="ECO:0000256" key="2">
    <source>
        <dbReference type="ARBA" id="ARBA00010944"/>
    </source>
</evidence>
<dbReference type="SUPFAM" id="SSF51735">
    <property type="entry name" value="NAD(P)-binding Rossmann-fold domains"/>
    <property type="match status" value="1"/>
</dbReference>
<evidence type="ECO:0000256" key="5">
    <source>
        <dbReference type="ARBA" id="ARBA00048200"/>
    </source>
</evidence>
<comment type="similarity">
    <text evidence="2 6">Belongs to the dTDP-4-dehydrorhamnose reductase family.</text>
</comment>
<dbReference type="AlphaFoldDB" id="A0A1H6D610"/>
<comment type="catalytic activity">
    <reaction evidence="5 6">
        <text>dTDP-beta-L-rhamnose + NADP(+) = dTDP-4-dehydro-beta-L-rhamnose + NADPH + H(+)</text>
        <dbReference type="Rhea" id="RHEA:21796"/>
        <dbReference type="ChEBI" id="CHEBI:15378"/>
        <dbReference type="ChEBI" id="CHEBI:57510"/>
        <dbReference type="ChEBI" id="CHEBI:57783"/>
        <dbReference type="ChEBI" id="CHEBI:58349"/>
        <dbReference type="ChEBI" id="CHEBI:62830"/>
        <dbReference type="EC" id="1.1.1.133"/>
    </reaction>
</comment>
<dbReference type="EMBL" id="FNUY01000016">
    <property type="protein sequence ID" value="SEG80185.1"/>
    <property type="molecule type" value="Genomic_DNA"/>
</dbReference>
<protein>
    <recommendedName>
        <fullName evidence="4 6">dTDP-4-dehydrorhamnose reductase</fullName>
        <ecNumber evidence="3 6">1.1.1.133</ecNumber>
    </recommendedName>
</protein>
<dbReference type="InterPro" id="IPR029903">
    <property type="entry name" value="RmlD-like-bd"/>
</dbReference>
<dbReference type="UniPathway" id="UPA00124"/>
<dbReference type="OrthoDB" id="9803892at2"/>
<evidence type="ECO:0000259" key="7">
    <source>
        <dbReference type="Pfam" id="PF04321"/>
    </source>
</evidence>
<dbReference type="InterPro" id="IPR036291">
    <property type="entry name" value="NAD(P)-bd_dom_sf"/>
</dbReference>
<dbReference type="Proteomes" id="UP000236743">
    <property type="component" value="Unassembled WGS sequence"/>
</dbReference>
<dbReference type="Gene3D" id="3.40.50.720">
    <property type="entry name" value="NAD(P)-binding Rossmann-like Domain"/>
    <property type="match status" value="1"/>
</dbReference>
<dbReference type="NCBIfam" id="TIGR01214">
    <property type="entry name" value="rmlD"/>
    <property type="match status" value="1"/>
</dbReference>
<reference evidence="8 9" key="1">
    <citation type="submission" date="2016-10" db="EMBL/GenBank/DDBJ databases">
        <authorList>
            <person name="de Groot N.N."/>
        </authorList>
    </citation>
    <scope>NUCLEOTIDE SEQUENCE [LARGE SCALE GENOMIC DNA]</scope>
    <source>
        <strain evidence="8 9">DSM 26656</strain>
    </source>
</reference>
<feature type="domain" description="RmlD-like substrate binding" evidence="7">
    <location>
        <begin position="1"/>
        <end position="290"/>
    </location>
</feature>
<accession>A0A1H6D610</accession>
<dbReference type="PANTHER" id="PTHR10491:SF4">
    <property type="entry name" value="METHIONINE ADENOSYLTRANSFERASE 2 SUBUNIT BETA"/>
    <property type="match status" value="1"/>
</dbReference>
<name>A0A1H6D610_9HYPH</name>
<evidence type="ECO:0000313" key="9">
    <source>
        <dbReference type="Proteomes" id="UP000236743"/>
    </source>
</evidence>
<dbReference type="Gene3D" id="3.90.25.10">
    <property type="entry name" value="UDP-galactose 4-epimerase, domain 1"/>
    <property type="match status" value="1"/>
</dbReference>
<evidence type="ECO:0000256" key="4">
    <source>
        <dbReference type="ARBA" id="ARBA00017099"/>
    </source>
</evidence>
<evidence type="ECO:0000256" key="6">
    <source>
        <dbReference type="RuleBase" id="RU364082"/>
    </source>
</evidence>
<comment type="pathway">
    <text evidence="1 6">Carbohydrate biosynthesis; dTDP-L-rhamnose biosynthesis.</text>
</comment>
<gene>
    <name evidence="8" type="ORF">SAMN04488115_1167</name>
</gene>
<dbReference type="GO" id="GO:0008831">
    <property type="term" value="F:dTDP-4-dehydrorhamnose reductase activity"/>
    <property type="evidence" value="ECO:0007669"/>
    <property type="project" value="UniProtKB-EC"/>
</dbReference>
<comment type="cofactor">
    <cofactor evidence="6">
        <name>Mg(2+)</name>
        <dbReference type="ChEBI" id="CHEBI:18420"/>
    </cofactor>
    <text evidence="6">Binds 1 Mg(2+) ion per monomer.</text>
</comment>
<keyword evidence="6" id="KW-0521">NADP</keyword>
<keyword evidence="9" id="KW-1185">Reference proteome</keyword>
<evidence type="ECO:0000256" key="3">
    <source>
        <dbReference type="ARBA" id="ARBA00012929"/>
    </source>
</evidence>
<keyword evidence="6" id="KW-0560">Oxidoreductase</keyword>
<dbReference type="Pfam" id="PF04321">
    <property type="entry name" value="RmlD_sub_bind"/>
    <property type="match status" value="1"/>
</dbReference>
<organism evidence="8 9">
    <name type="scientific">Bosea lathyri</name>
    <dbReference type="NCBI Taxonomy" id="1036778"/>
    <lineage>
        <taxon>Bacteria</taxon>
        <taxon>Pseudomonadati</taxon>
        <taxon>Pseudomonadota</taxon>
        <taxon>Alphaproteobacteria</taxon>
        <taxon>Hyphomicrobiales</taxon>
        <taxon>Boseaceae</taxon>
        <taxon>Bosea</taxon>
    </lineage>
</organism>
<comment type="function">
    <text evidence="6">Catalyzes the reduction of dTDP-6-deoxy-L-lyxo-4-hexulose to yield dTDP-L-rhamnose.</text>
</comment>
<proteinExistence type="inferred from homology"/>
<dbReference type="RefSeq" id="WP_103875347.1">
    <property type="nucleotide sequence ID" value="NZ_FNUY01000016.1"/>
</dbReference>
<dbReference type="CDD" id="cd05254">
    <property type="entry name" value="dTDP_HR_like_SDR_e"/>
    <property type="match status" value="1"/>
</dbReference>
<dbReference type="EC" id="1.1.1.133" evidence="3 6"/>
<evidence type="ECO:0000256" key="1">
    <source>
        <dbReference type="ARBA" id="ARBA00004781"/>
    </source>
</evidence>
<dbReference type="PANTHER" id="PTHR10491">
    <property type="entry name" value="DTDP-4-DEHYDRORHAMNOSE REDUCTASE"/>
    <property type="match status" value="1"/>
</dbReference>
<dbReference type="InterPro" id="IPR005913">
    <property type="entry name" value="dTDP_dehydrorham_reduct"/>
</dbReference>
<sequence length="297" mass="31445">MRIAVTGQSGQVVLSMLERARAGVTVVALGRPQLDLADLETIAPTIAASRPDIVVNAAAFTAVDLAESEEEAARLVNGTAAGAVAKIAAALGIPVIQISTDYVFDGTLDRSYREDDAVNPISAYGRSKLEGERAVAAATSNHVILRTAWVYSPFGKNFVKTMLRLAETRDEVGVVADQLGCPTSALDIADAIIAVACNLVERPDDDTLRGVFHMGAQGEAVWADVAEAIFTERAALGGAPVRVKRIATSDYPTPAKRPANSRLDSSRLATIHNVRLPQWQGALASCVRRLLTTEQTG</sequence>